<proteinExistence type="predicted"/>
<feature type="signal peptide" evidence="1">
    <location>
        <begin position="1"/>
        <end position="19"/>
    </location>
</feature>
<name>A0ABV7AFH5_9RHOB</name>
<evidence type="ECO:0000313" key="2">
    <source>
        <dbReference type="EMBL" id="MFC2968123.1"/>
    </source>
</evidence>
<keyword evidence="1" id="KW-0732">Signal</keyword>
<dbReference type="EMBL" id="JBHRSK010000004">
    <property type="protein sequence ID" value="MFC2968123.1"/>
    <property type="molecule type" value="Genomic_DNA"/>
</dbReference>
<gene>
    <name evidence="2" type="ORF">ACFOES_08460</name>
</gene>
<evidence type="ECO:0000313" key="3">
    <source>
        <dbReference type="Proteomes" id="UP001595443"/>
    </source>
</evidence>
<comment type="caution">
    <text evidence="2">The sequence shown here is derived from an EMBL/GenBank/DDBJ whole genome shotgun (WGS) entry which is preliminary data.</text>
</comment>
<accession>A0ABV7AFH5</accession>
<evidence type="ECO:0000256" key="1">
    <source>
        <dbReference type="SAM" id="SignalP"/>
    </source>
</evidence>
<reference evidence="3" key="1">
    <citation type="journal article" date="2019" name="Int. J. Syst. Evol. Microbiol.">
        <title>The Global Catalogue of Microorganisms (GCM) 10K type strain sequencing project: providing services to taxonomists for standard genome sequencing and annotation.</title>
        <authorList>
            <consortium name="The Broad Institute Genomics Platform"/>
            <consortium name="The Broad Institute Genome Sequencing Center for Infectious Disease"/>
            <person name="Wu L."/>
            <person name="Ma J."/>
        </authorList>
    </citation>
    <scope>NUCLEOTIDE SEQUENCE [LARGE SCALE GENOMIC DNA]</scope>
    <source>
        <strain evidence="3">KCTC 62192</strain>
    </source>
</reference>
<organism evidence="2 3">
    <name type="scientific">Acidimangrovimonas pyrenivorans</name>
    <dbReference type="NCBI Taxonomy" id="2030798"/>
    <lineage>
        <taxon>Bacteria</taxon>
        <taxon>Pseudomonadati</taxon>
        <taxon>Pseudomonadota</taxon>
        <taxon>Alphaproteobacteria</taxon>
        <taxon>Rhodobacterales</taxon>
        <taxon>Paracoccaceae</taxon>
        <taxon>Acidimangrovimonas</taxon>
    </lineage>
</organism>
<sequence>MRVFLVCAAVAASALPAAAGDFTTAAEVRPILSATRARWVAVRAFDGKDLLYFTQIEAWRCGLAQVRYRVNDEPETVREMEPCYRGTAQPNAFKAADHLPYVTRPLGSISKVSVTVVYGDGSEETAEFPRAFVEVN</sequence>
<feature type="chain" id="PRO_5045848472" evidence="1">
    <location>
        <begin position="20"/>
        <end position="136"/>
    </location>
</feature>
<dbReference type="Proteomes" id="UP001595443">
    <property type="component" value="Unassembled WGS sequence"/>
</dbReference>
<protein>
    <submittedName>
        <fullName evidence="2">Uncharacterized protein</fullName>
    </submittedName>
</protein>
<dbReference type="RefSeq" id="WP_377832797.1">
    <property type="nucleotide sequence ID" value="NZ_JBHRSK010000004.1"/>
</dbReference>
<keyword evidence="3" id="KW-1185">Reference proteome</keyword>